<evidence type="ECO:0000313" key="6">
    <source>
        <dbReference type="Proteomes" id="UP001295423"/>
    </source>
</evidence>
<dbReference type="Gene3D" id="1.25.40.20">
    <property type="entry name" value="Ankyrin repeat-containing domain"/>
    <property type="match status" value="1"/>
</dbReference>
<evidence type="ECO:0000256" key="1">
    <source>
        <dbReference type="ARBA" id="ARBA00022737"/>
    </source>
</evidence>
<accession>A0AAD2FTR9</accession>
<dbReference type="PANTHER" id="PTHR24153:SF8">
    <property type="entry name" value="FORKED, ISOFORM F"/>
    <property type="match status" value="1"/>
</dbReference>
<protein>
    <submittedName>
        <fullName evidence="5">Uncharacterized protein</fullName>
    </submittedName>
</protein>
<evidence type="ECO:0000313" key="5">
    <source>
        <dbReference type="EMBL" id="CAJ1953240.1"/>
    </source>
</evidence>
<evidence type="ECO:0000256" key="4">
    <source>
        <dbReference type="SAM" id="MobiDB-lite"/>
    </source>
</evidence>
<dbReference type="GO" id="GO:0051015">
    <property type="term" value="F:actin filament binding"/>
    <property type="evidence" value="ECO:0007669"/>
    <property type="project" value="TreeGrafter"/>
</dbReference>
<keyword evidence="3" id="KW-0175">Coiled coil</keyword>
<organism evidence="5 6">
    <name type="scientific">Cylindrotheca closterium</name>
    <dbReference type="NCBI Taxonomy" id="2856"/>
    <lineage>
        <taxon>Eukaryota</taxon>
        <taxon>Sar</taxon>
        <taxon>Stramenopiles</taxon>
        <taxon>Ochrophyta</taxon>
        <taxon>Bacillariophyta</taxon>
        <taxon>Bacillariophyceae</taxon>
        <taxon>Bacillariophycidae</taxon>
        <taxon>Bacillariales</taxon>
        <taxon>Bacillariaceae</taxon>
        <taxon>Cylindrotheca</taxon>
    </lineage>
</organism>
<keyword evidence="1" id="KW-0677">Repeat</keyword>
<dbReference type="GO" id="GO:0005737">
    <property type="term" value="C:cytoplasm"/>
    <property type="evidence" value="ECO:0007669"/>
    <property type="project" value="TreeGrafter"/>
</dbReference>
<feature type="coiled-coil region" evidence="3">
    <location>
        <begin position="264"/>
        <end position="322"/>
    </location>
</feature>
<dbReference type="Proteomes" id="UP001295423">
    <property type="component" value="Unassembled WGS sequence"/>
</dbReference>
<keyword evidence="2" id="KW-0040">ANK repeat</keyword>
<gene>
    <name evidence="5" type="ORF">CYCCA115_LOCUS13931</name>
</gene>
<dbReference type="InterPro" id="IPR036770">
    <property type="entry name" value="Ankyrin_rpt-contain_sf"/>
</dbReference>
<dbReference type="PANTHER" id="PTHR24153">
    <property type="entry name" value="ESPIN"/>
    <property type="match status" value="1"/>
</dbReference>
<evidence type="ECO:0000256" key="3">
    <source>
        <dbReference type="SAM" id="Coils"/>
    </source>
</evidence>
<reference evidence="5" key="1">
    <citation type="submission" date="2023-08" db="EMBL/GenBank/DDBJ databases">
        <authorList>
            <person name="Audoor S."/>
            <person name="Bilcke G."/>
        </authorList>
    </citation>
    <scope>NUCLEOTIDE SEQUENCE</scope>
</reference>
<sequence length="467" mass="53222">MVNLIVSHDSQFQIGKAYNSRISSRSKARPSQGALMNTLRLPPPSNTSTSIDYQVDFPTSSFSTNSPSTRNIGRNRFSGSRYEFQSKCCELTRDYDRNVTELYELLESSQWEDAMIRCTNNPEEVRTWIVRKDLNGKLRWRVLPLHSSIIFKAPKTTIQHILSKHLSAASKQDDQGMLPLHLAFRHKLDEDVLQQLLEAHPNGINQKDRRGRIPIDHANEVTFSGRFVQLYATAASSDDGGFNISEGREAGNDVKAVSIEMLYEDRMKEMKSHYEEKIHQLQMRSLAEHSGSKYSIAKEMRSTQLEAEVQLLQSSLESVTAESRDMMQVLNQSRENEKHIEDKFQVVLNNQRALNKLCMKQQRQLEQAQNIRTQVLRSVLNSEEDRSALSVASEISQITSNLVVSTDDIISNIASNLKREGQKGNPIELYEPEENAISRFKQNNNRGMRSTTEHADEISGITEVSQF</sequence>
<evidence type="ECO:0000256" key="2">
    <source>
        <dbReference type="ARBA" id="ARBA00023043"/>
    </source>
</evidence>
<dbReference type="AlphaFoldDB" id="A0AAD2FTR9"/>
<feature type="region of interest" description="Disordered" evidence="4">
    <location>
        <begin position="23"/>
        <end position="47"/>
    </location>
</feature>
<feature type="region of interest" description="Disordered" evidence="4">
    <location>
        <begin position="446"/>
        <end position="467"/>
    </location>
</feature>
<dbReference type="EMBL" id="CAKOGP040001825">
    <property type="protein sequence ID" value="CAJ1953240.1"/>
    <property type="molecule type" value="Genomic_DNA"/>
</dbReference>
<keyword evidence="6" id="KW-1185">Reference proteome</keyword>
<comment type="caution">
    <text evidence="5">The sequence shown here is derived from an EMBL/GenBank/DDBJ whole genome shotgun (WGS) entry which is preliminary data.</text>
</comment>
<dbReference type="InterPro" id="IPR052420">
    <property type="entry name" value="Espin/Espin-like"/>
</dbReference>
<dbReference type="GO" id="GO:0051017">
    <property type="term" value="P:actin filament bundle assembly"/>
    <property type="evidence" value="ECO:0007669"/>
    <property type="project" value="TreeGrafter"/>
</dbReference>
<proteinExistence type="predicted"/>
<name>A0AAD2FTR9_9STRA</name>
<dbReference type="SUPFAM" id="SSF48403">
    <property type="entry name" value="Ankyrin repeat"/>
    <property type="match status" value="1"/>
</dbReference>